<accession>A0ABP9ZAH9</accession>
<reference evidence="4 5" key="1">
    <citation type="submission" date="2024-04" db="EMBL/GenBank/DDBJ databases">
        <title>genome sequences of Mucor flavus KT1a and Helicostylum pulchrum KT1b strains isolated from the surface of a dry-aged beef.</title>
        <authorList>
            <person name="Toyotome T."/>
            <person name="Hosono M."/>
            <person name="Torimaru M."/>
            <person name="Fukuda K."/>
            <person name="Mikami N."/>
        </authorList>
    </citation>
    <scope>NUCLEOTIDE SEQUENCE [LARGE SCALE GENOMIC DNA]</scope>
    <source>
        <strain evidence="4 5">KT1a</strain>
    </source>
</reference>
<evidence type="ECO:0000313" key="5">
    <source>
        <dbReference type="Proteomes" id="UP001473302"/>
    </source>
</evidence>
<dbReference type="SUPFAM" id="SSF55811">
    <property type="entry name" value="Nudix"/>
    <property type="match status" value="1"/>
</dbReference>
<evidence type="ECO:0000256" key="2">
    <source>
        <dbReference type="ARBA" id="ARBA00022801"/>
    </source>
</evidence>
<dbReference type="PANTHER" id="PTHR11839:SF18">
    <property type="entry name" value="NUDIX HYDROLASE DOMAIN-CONTAINING PROTEIN"/>
    <property type="match status" value="1"/>
</dbReference>
<proteinExistence type="predicted"/>
<evidence type="ECO:0000259" key="3">
    <source>
        <dbReference type="PROSITE" id="PS51462"/>
    </source>
</evidence>
<keyword evidence="5" id="KW-1185">Reference proteome</keyword>
<dbReference type="EMBL" id="BAABUK010000030">
    <property type="protein sequence ID" value="GAA5816122.1"/>
    <property type="molecule type" value="Genomic_DNA"/>
</dbReference>
<dbReference type="PANTHER" id="PTHR11839">
    <property type="entry name" value="UDP/ADP-SUGAR PYROPHOSPHATASE"/>
    <property type="match status" value="1"/>
</dbReference>
<dbReference type="Pfam" id="PF00293">
    <property type="entry name" value="NUDIX"/>
    <property type="match status" value="1"/>
</dbReference>
<dbReference type="Proteomes" id="UP001473302">
    <property type="component" value="Unassembled WGS sequence"/>
</dbReference>
<dbReference type="InterPro" id="IPR000086">
    <property type="entry name" value="NUDIX_hydrolase_dom"/>
</dbReference>
<name>A0ABP9ZAH9_9FUNG</name>
<comment type="cofactor">
    <cofactor evidence="1">
        <name>Mg(2+)</name>
        <dbReference type="ChEBI" id="CHEBI:18420"/>
    </cofactor>
</comment>
<dbReference type="PROSITE" id="PS51462">
    <property type="entry name" value="NUDIX"/>
    <property type="match status" value="1"/>
</dbReference>
<evidence type="ECO:0000256" key="1">
    <source>
        <dbReference type="ARBA" id="ARBA00001946"/>
    </source>
</evidence>
<keyword evidence="2" id="KW-0378">Hydrolase</keyword>
<sequence length="259" mass="28789">MNHLFSMYPFVNIALQKVPLTGSFAASELAKVLSFQPFQDWAHVFSEQQKARQNEMNVDSIDVQSIDYFGSEKIGFVKFKANVVFKETGKSAPGIVFMRGGAVSMMIILRAKDEQDKIILTLQPRIPVPHLSFPELPAGMLDGSGNFAGAAAKEIKEETGIEIKEDELIDMTQLAYGDEWKGVYPSAGGSDEFLRLFVCIKHMENDEINKLEGKLTGLRDQGESITLKLVPFKDAWKLSPDAKLLSSLALYHSLGDKVR</sequence>
<feature type="domain" description="Nudix hydrolase" evidence="3">
    <location>
        <begin position="98"/>
        <end position="252"/>
    </location>
</feature>
<evidence type="ECO:0000313" key="4">
    <source>
        <dbReference type="EMBL" id="GAA5816122.1"/>
    </source>
</evidence>
<dbReference type="CDD" id="cd03424">
    <property type="entry name" value="NUDIX_ADPRase_Nudt5_UGPPase_Nudt14"/>
    <property type="match status" value="1"/>
</dbReference>
<protein>
    <recommendedName>
        <fullName evidence="3">Nudix hydrolase domain-containing protein</fullName>
    </recommendedName>
</protein>
<dbReference type="Gene3D" id="3.90.79.10">
    <property type="entry name" value="Nucleoside Triphosphate Pyrophosphohydrolase"/>
    <property type="match status" value="1"/>
</dbReference>
<organism evidence="4 5">
    <name type="scientific">Mucor flavus</name>
    <dbReference type="NCBI Taxonomy" id="439312"/>
    <lineage>
        <taxon>Eukaryota</taxon>
        <taxon>Fungi</taxon>
        <taxon>Fungi incertae sedis</taxon>
        <taxon>Mucoromycota</taxon>
        <taxon>Mucoromycotina</taxon>
        <taxon>Mucoromycetes</taxon>
        <taxon>Mucorales</taxon>
        <taxon>Mucorineae</taxon>
        <taxon>Mucoraceae</taxon>
        <taxon>Mucor</taxon>
    </lineage>
</organism>
<gene>
    <name evidence="4" type="ORF">MFLAVUS_009645</name>
</gene>
<dbReference type="InterPro" id="IPR015797">
    <property type="entry name" value="NUDIX_hydrolase-like_dom_sf"/>
</dbReference>
<comment type="caution">
    <text evidence="4">The sequence shown here is derived from an EMBL/GenBank/DDBJ whole genome shotgun (WGS) entry which is preliminary data.</text>
</comment>